<dbReference type="PANTHER" id="PTHR13479:SF40">
    <property type="entry name" value="SMALL RIBOSOMAL SUBUNIT PROTEIN BS18M"/>
    <property type="match status" value="1"/>
</dbReference>
<dbReference type="InterPro" id="IPR036870">
    <property type="entry name" value="Ribosomal_bS18_sf"/>
</dbReference>
<dbReference type="GO" id="GO:0032543">
    <property type="term" value="P:mitochondrial translation"/>
    <property type="evidence" value="ECO:0007669"/>
    <property type="project" value="TreeGrafter"/>
</dbReference>
<dbReference type="GO" id="GO:0005763">
    <property type="term" value="C:mitochondrial small ribosomal subunit"/>
    <property type="evidence" value="ECO:0007669"/>
    <property type="project" value="TreeGrafter"/>
</dbReference>
<dbReference type="EMBL" id="CP138583">
    <property type="protein sequence ID" value="WPH00106.1"/>
    <property type="molecule type" value="Genomic_DNA"/>
</dbReference>
<name>A0AAQ3R911_9PEZI</name>
<proteinExistence type="inferred from homology"/>
<evidence type="ECO:0000256" key="4">
    <source>
        <dbReference type="ARBA" id="ARBA00035264"/>
    </source>
</evidence>
<keyword evidence="2 6" id="KW-0689">Ribosomal protein</keyword>
<evidence type="ECO:0000256" key="5">
    <source>
        <dbReference type="SAM" id="MobiDB-lite"/>
    </source>
</evidence>
<feature type="region of interest" description="Disordered" evidence="5">
    <location>
        <begin position="46"/>
        <end position="75"/>
    </location>
</feature>
<dbReference type="PANTHER" id="PTHR13479">
    <property type="entry name" value="30S RIBOSOMAL PROTEIN S18"/>
    <property type="match status" value="1"/>
</dbReference>
<evidence type="ECO:0000256" key="1">
    <source>
        <dbReference type="ARBA" id="ARBA00005589"/>
    </source>
</evidence>
<comment type="similarity">
    <text evidence="1">Belongs to the bacterial ribosomal protein bS18 family.</text>
</comment>
<dbReference type="FunFam" id="4.10.640.10:FF:000013">
    <property type="entry name" value="37S ribosomal protein S18"/>
    <property type="match status" value="1"/>
</dbReference>
<keyword evidence="7" id="KW-1185">Reference proteome</keyword>
<dbReference type="AlphaFoldDB" id="A0AAQ3R911"/>
<evidence type="ECO:0000256" key="3">
    <source>
        <dbReference type="ARBA" id="ARBA00023274"/>
    </source>
</evidence>
<dbReference type="SUPFAM" id="SSF46911">
    <property type="entry name" value="Ribosomal protein S18"/>
    <property type="match status" value="1"/>
</dbReference>
<dbReference type="GO" id="GO:0003735">
    <property type="term" value="F:structural constituent of ribosome"/>
    <property type="evidence" value="ECO:0007669"/>
    <property type="project" value="InterPro"/>
</dbReference>
<sequence>MSLEYALKRLAIRPSTVCTQCRRMFASSANRSAQSATGAFAAVLQSNRDQDTAHRAPRTRGLAASTTRSAGNPSKGIELGRSMVQEIAAGQQAKRDAALADLQRSYTRQDLERQAVRKWKVGDVYSPSDLSGYEQAKWKRISRKPYPTRKTKGDVMDQLGMNPINEYKNFSIMSEYVSNMGRIQHRKETGLRPVNQRRMAKAIRRAIGVGLMPSTYRHPEIIKGTLETGRRF</sequence>
<dbReference type="GO" id="GO:0070181">
    <property type="term" value="F:small ribosomal subunit rRNA binding"/>
    <property type="evidence" value="ECO:0007669"/>
    <property type="project" value="TreeGrafter"/>
</dbReference>
<evidence type="ECO:0000313" key="7">
    <source>
        <dbReference type="Proteomes" id="UP001303373"/>
    </source>
</evidence>
<dbReference type="Gene3D" id="4.10.640.10">
    <property type="entry name" value="Ribosomal protein S18"/>
    <property type="match status" value="1"/>
</dbReference>
<organism evidence="6 7">
    <name type="scientific">Acrodontium crateriforme</name>
    <dbReference type="NCBI Taxonomy" id="150365"/>
    <lineage>
        <taxon>Eukaryota</taxon>
        <taxon>Fungi</taxon>
        <taxon>Dikarya</taxon>
        <taxon>Ascomycota</taxon>
        <taxon>Pezizomycotina</taxon>
        <taxon>Dothideomycetes</taxon>
        <taxon>Dothideomycetidae</taxon>
        <taxon>Mycosphaerellales</taxon>
        <taxon>Teratosphaeriaceae</taxon>
        <taxon>Acrodontium</taxon>
    </lineage>
</organism>
<gene>
    <name evidence="6" type="ORF">R9X50_00292900</name>
</gene>
<dbReference type="Pfam" id="PF01084">
    <property type="entry name" value="Ribosomal_S18"/>
    <property type="match status" value="1"/>
</dbReference>
<accession>A0AAQ3R911</accession>
<protein>
    <recommendedName>
        <fullName evidence="4">Small ribosomal subunit protein bS18m</fullName>
    </recommendedName>
</protein>
<evidence type="ECO:0000313" key="6">
    <source>
        <dbReference type="EMBL" id="WPH00106.1"/>
    </source>
</evidence>
<dbReference type="InterPro" id="IPR001648">
    <property type="entry name" value="Ribosomal_bS18"/>
</dbReference>
<evidence type="ECO:0000256" key="2">
    <source>
        <dbReference type="ARBA" id="ARBA00022980"/>
    </source>
</evidence>
<keyword evidence="3" id="KW-0687">Ribonucleoprotein</keyword>
<dbReference type="Proteomes" id="UP001303373">
    <property type="component" value="Chromosome 4"/>
</dbReference>
<reference evidence="6 7" key="1">
    <citation type="submission" date="2023-11" db="EMBL/GenBank/DDBJ databases">
        <title>An acidophilic fungus is an integral part of prey digestion in a carnivorous sundew plant.</title>
        <authorList>
            <person name="Tsai I.J."/>
        </authorList>
    </citation>
    <scope>NUCLEOTIDE SEQUENCE [LARGE SCALE GENOMIC DNA]</scope>
    <source>
        <strain evidence="6">169a</strain>
    </source>
</reference>